<evidence type="ECO:0000256" key="11">
    <source>
        <dbReference type="ARBA" id="ARBA00023136"/>
    </source>
</evidence>
<evidence type="ECO:0000256" key="5">
    <source>
        <dbReference type="ARBA" id="ARBA00022692"/>
    </source>
</evidence>
<organism evidence="14 15">
    <name type="scientific">Cohnella lupini</name>
    <dbReference type="NCBI Taxonomy" id="1294267"/>
    <lineage>
        <taxon>Bacteria</taxon>
        <taxon>Bacillati</taxon>
        <taxon>Bacillota</taxon>
        <taxon>Bacilli</taxon>
        <taxon>Bacillales</taxon>
        <taxon>Paenibacillaceae</taxon>
        <taxon>Cohnella</taxon>
    </lineage>
</organism>
<dbReference type="Proteomes" id="UP000256869">
    <property type="component" value="Unassembled WGS sequence"/>
</dbReference>
<feature type="domain" description="Signal transduction histidine kinase internal region" evidence="13">
    <location>
        <begin position="374"/>
        <end position="451"/>
    </location>
</feature>
<name>A0A3D9I345_9BACL</name>
<keyword evidence="15" id="KW-1185">Reference proteome</keyword>
<comment type="caution">
    <text evidence="14">The sequence shown here is derived from an EMBL/GenBank/DDBJ whole genome shotgun (WGS) entry which is preliminary data.</text>
</comment>
<evidence type="ECO:0000256" key="7">
    <source>
        <dbReference type="ARBA" id="ARBA00022777"/>
    </source>
</evidence>
<evidence type="ECO:0000256" key="2">
    <source>
        <dbReference type="ARBA" id="ARBA00022475"/>
    </source>
</evidence>
<dbReference type="Gene3D" id="6.10.340.10">
    <property type="match status" value="1"/>
</dbReference>
<keyword evidence="6" id="KW-0547">Nucleotide-binding</keyword>
<evidence type="ECO:0000313" key="15">
    <source>
        <dbReference type="Proteomes" id="UP000256869"/>
    </source>
</evidence>
<evidence type="ECO:0000256" key="3">
    <source>
        <dbReference type="ARBA" id="ARBA00022553"/>
    </source>
</evidence>
<dbReference type="SUPFAM" id="SSF55874">
    <property type="entry name" value="ATPase domain of HSP90 chaperone/DNA topoisomerase II/histidine kinase"/>
    <property type="match status" value="1"/>
</dbReference>
<keyword evidence="8" id="KW-0067">ATP-binding</keyword>
<keyword evidence="2" id="KW-1003">Cell membrane</keyword>
<dbReference type="GO" id="GO:0005886">
    <property type="term" value="C:plasma membrane"/>
    <property type="evidence" value="ECO:0007669"/>
    <property type="project" value="UniProtKB-SubCell"/>
</dbReference>
<evidence type="ECO:0000256" key="12">
    <source>
        <dbReference type="SAM" id="Phobius"/>
    </source>
</evidence>
<accession>A0A3D9I345</accession>
<feature type="transmembrane region" description="Helical" evidence="12">
    <location>
        <begin position="284"/>
        <end position="307"/>
    </location>
</feature>
<dbReference type="EMBL" id="QRDY01000015">
    <property type="protein sequence ID" value="RED55989.1"/>
    <property type="molecule type" value="Genomic_DNA"/>
</dbReference>
<dbReference type="PANTHER" id="PTHR34220">
    <property type="entry name" value="SENSOR HISTIDINE KINASE YPDA"/>
    <property type="match status" value="1"/>
</dbReference>
<reference evidence="14 15" key="1">
    <citation type="submission" date="2018-07" db="EMBL/GenBank/DDBJ databases">
        <title>Genomic Encyclopedia of Type Strains, Phase III (KMG-III): the genomes of soil and plant-associated and newly described type strains.</title>
        <authorList>
            <person name="Whitman W."/>
        </authorList>
    </citation>
    <scope>NUCLEOTIDE SEQUENCE [LARGE SCALE GENOMIC DNA]</scope>
    <source>
        <strain evidence="14 15">CECT 8236</strain>
    </source>
</reference>
<dbReference type="AlphaFoldDB" id="A0A3D9I345"/>
<keyword evidence="5 12" id="KW-0812">Transmembrane</keyword>
<evidence type="ECO:0000256" key="8">
    <source>
        <dbReference type="ARBA" id="ARBA00022840"/>
    </source>
</evidence>
<keyword evidence="7 14" id="KW-0418">Kinase</keyword>
<evidence type="ECO:0000256" key="4">
    <source>
        <dbReference type="ARBA" id="ARBA00022679"/>
    </source>
</evidence>
<sequence>MRSFMQIKIYRGKFIAYAIFVVFIGLALGALTCAVLLDQWLGNARNDADGAFSRVENSLQYDADRIEAFMQRVYSNDGLVSDIRSFLGNNAEGYLTSRLQLSQFNRPLVSFPDDMKSFLSNGGKGDITQISLHTEREGNVVSFDDSGKTSFLFRVPNSDETFRETIGKGFVFHKKLSDPNQISRQLGEFRFLVSSDRIFQTVQNDHLKEAAAVSASGDVYLIAGSGPNTEKLVCRAVADGRTHGFLSTGFAERAYFVTFKSAGFDYRFVSIVELTPLIRQQASVLLIVFLIVLAAMICVLLLIVYNLREDANFLRRIINSIGRVKTADFTPVNRARYRKNEYGMIARELDDMIHQLDRHIRTNYLLKLKQQETEMKALQNQINPHFLYNTLEVIRSSALMNSADYTSDAIATLGALYRDIVKNENIIPLGSELDLLQKYLKIMEFKYPDRFYYQFNVETALLSVTTVKFWLQPLAENFFVHGFNPESEFNLLIVNGWEEEDRFVLEIVDNGNRISEDRLTEIRSKLSRFDDAPADNIGLRNVYTRLHFFYGAGFFMKIDNNEEAGVKITVILSKEATFDVQAANRG</sequence>
<evidence type="ECO:0000256" key="1">
    <source>
        <dbReference type="ARBA" id="ARBA00004651"/>
    </source>
</evidence>
<comment type="subcellular location">
    <subcellularLocation>
        <location evidence="1">Cell membrane</location>
        <topology evidence="1">Multi-pass membrane protein</topology>
    </subcellularLocation>
</comment>
<dbReference type="InterPro" id="IPR050640">
    <property type="entry name" value="Bact_2-comp_sensor_kinase"/>
</dbReference>
<keyword evidence="11 12" id="KW-0472">Membrane</keyword>
<evidence type="ECO:0000313" key="14">
    <source>
        <dbReference type="EMBL" id="RED55989.1"/>
    </source>
</evidence>
<evidence type="ECO:0000256" key="6">
    <source>
        <dbReference type="ARBA" id="ARBA00022741"/>
    </source>
</evidence>
<evidence type="ECO:0000259" key="13">
    <source>
        <dbReference type="Pfam" id="PF06580"/>
    </source>
</evidence>
<dbReference type="Pfam" id="PF06580">
    <property type="entry name" value="His_kinase"/>
    <property type="match status" value="1"/>
</dbReference>
<dbReference type="RefSeq" id="WP_115994587.1">
    <property type="nucleotide sequence ID" value="NZ_QRDY01000015.1"/>
</dbReference>
<dbReference type="Gene3D" id="3.30.565.10">
    <property type="entry name" value="Histidine kinase-like ATPase, C-terminal domain"/>
    <property type="match status" value="1"/>
</dbReference>
<dbReference type="InterPro" id="IPR036890">
    <property type="entry name" value="HATPase_C_sf"/>
</dbReference>
<evidence type="ECO:0000256" key="9">
    <source>
        <dbReference type="ARBA" id="ARBA00022989"/>
    </source>
</evidence>
<feature type="transmembrane region" description="Helical" evidence="12">
    <location>
        <begin position="14"/>
        <end position="37"/>
    </location>
</feature>
<evidence type="ECO:0000256" key="10">
    <source>
        <dbReference type="ARBA" id="ARBA00023012"/>
    </source>
</evidence>
<proteinExistence type="predicted"/>
<keyword evidence="9 12" id="KW-1133">Transmembrane helix</keyword>
<protein>
    <submittedName>
        <fullName evidence="14">Sensor histidine kinase YesM</fullName>
    </submittedName>
</protein>
<gene>
    <name evidence="14" type="ORF">DFP95_11552</name>
</gene>
<dbReference type="GO" id="GO:0005524">
    <property type="term" value="F:ATP binding"/>
    <property type="evidence" value="ECO:0007669"/>
    <property type="project" value="UniProtKB-KW"/>
</dbReference>
<keyword evidence="3" id="KW-0597">Phosphoprotein</keyword>
<dbReference type="GO" id="GO:0000155">
    <property type="term" value="F:phosphorelay sensor kinase activity"/>
    <property type="evidence" value="ECO:0007669"/>
    <property type="project" value="InterPro"/>
</dbReference>
<dbReference type="OrthoDB" id="9776552at2"/>
<keyword evidence="4" id="KW-0808">Transferase</keyword>
<dbReference type="InterPro" id="IPR010559">
    <property type="entry name" value="Sig_transdc_His_kin_internal"/>
</dbReference>
<dbReference type="PANTHER" id="PTHR34220:SF11">
    <property type="entry name" value="SENSOR PROTEIN KINASE HPTS"/>
    <property type="match status" value="1"/>
</dbReference>
<keyword evidence="10" id="KW-0902">Two-component regulatory system</keyword>